<proteinExistence type="predicted"/>
<evidence type="ECO:0000313" key="2">
    <source>
        <dbReference type="EMBL" id="RBP40484.1"/>
    </source>
</evidence>
<dbReference type="Gene3D" id="2.120.10.10">
    <property type="match status" value="1"/>
</dbReference>
<gene>
    <name evidence="2" type="ORF">DES53_108191</name>
</gene>
<protein>
    <recommendedName>
        <fullName evidence="4">BNR repeat protein</fullName>
    </recommendedName>
</protein>
<evidence type="ECO:0000313" key="3">
    <source>
        <dbReference type="Proteomes" id="UP000253426"/>
    </source>
</evidence>
<evidence type="ECO:0008006" key="4">
    <source>
        <dbReference type="Google" id="ProtNLM"/>
    </source>
</evidence>
<dbReference type="SUPFAM" id="SSF50939">
    <property type="entry name" value="Sialidases"/>
    <property type="match status" value="1"/>
</dbReference>
<dbReference type="AlphaFoldDB" id="A0A366HFM2"/>
<dbReference type="EMBL" id="QNRR01000008">
    <property type="protein sequence ID" value="RBP40484.1"/>
    <property type="molecule type" value="Genomic_DNA"/>
</dbReference>
<accession>A0A366HFM2</accession>
<comment type="caution">
    <text evidence="2">The sequence shown here is derived from an EMBL/GenBank/DDBJ whole genome shotgun (WGS) entry which is preliminary data.</text>
</comment>
<dbReference type="CDD" id="cd15482">
    <property type="entry name" value="Sialidase_non-viral"/>
    <property type="match status" value="1"/>
</dbReference>
<dbReference type="InterPro" id="IPR036278">
    <property type="entry name" value="Sialidase_sf"/>
</dbReference>
<feature type="signal peptide" evidence="1">
    <location>
        <begin position="1"/>
        <end position="20"/>
    </location>
</feature>
<dbReference type="RefSeq" id="WP_113960350.1">
    <property type="nucleotide sequence ID" value="NZ_QNRR01000008.1"/>
</dbReference>
<sequence>MLRTLSLSTLLLAAIHTAYAGEPAAYRIEHQVLLSGKQGLHFTQSRTAIIPGNPPQVILTTQETELHGAHGYRDMLHVFSADLGRTWKPPVHIENLRRTTLADGYDIVIGDVCPQWHGKMGVVLATGKTFNFRDSKTEDRARERVSYTVYDPKTQAWSGLNIVQLPEKDHEGKPMLEANAGCHQRFDLENGDILLPIRYRKDPKTRQYTTIVARCAFDGKTLTYKEHGSELTTVESGSRGLYEPSVTGFGGRYFVTMRSDKSAFVARSKDGINYEPIVEWKYDDGQVLGSYNTQQHWVTHSDALYLVYTRRGAHNDHVFRHRAPLFIAQVDPEKMCVLRNTEQVLMPETGVDLGNFGVMDLNPQETWVVTSEASFPKERLDEPNRILLARIHWARPNQTAAAQLGAAK</sequence>
<reference evidence="2 3" key="1">
    <citation type="submission" date="2018-06" db="EMBL/GenBank/DDBJ databases">
        <title>Genomic Encyclopedia of Type Strains, Phase IV (KMG-IV): sequencing the most valuable type-strain genomes for metagenomic binning, comparative biology and taxonomic classification.</title>
        <authorList>
            <person name="Goeker M."/>
        </authorList>
    </citation>
    <scope>NUCLEOTIDE SEQUENCE [LARGE SCALE GENOMIC DNA]</scope>
    <source>
        <strain evidence="2 3">DSM 25532</strain>
    </source>
</reference>
<dbReference type="OrthoDB" id="833750at2"/>
<name>A0A366HFM2_9BACT</name>
<evidence type="ECO:0000256" key="1">
    <source>
        <dbReference type="SAM" id="SignalP"/>
    </source>
</evidence>
<organism evidence="2 3">
    <name type="scientific">Roseimicrobium gellanilyticum</name>
    <dbReference type="NCBI Taxonomy" id="748857"/>
    <lineage>
        <taxon>Bacteria</taxon>
        <taxon>Pseudomonadati</taxon>
        <taxon>Verrucomicrobiota</taxon>
        <taxon>Verrucomicrobiia</taxon>
        <taxon>Verrucomicrobiales</taxon>
        <taxon>Verrucomicrobiaceae</taxon>
        <taxon>Roseimicrobium</taxon>
    </lineage>
</organism>
<keyword evidence="1" id="KW-0732">Signal</keyword>
<dbReference type="Proteomes" id="UP000253426">
    <property type="component" value="Unassembled WGS sequence"/>
</dbReference>
<keyword evidence="3" id="KW-1185">Reference proteome</keyword>
<feature type="chain" id="PRO_5016735082" description="BNR repeat protein" evidence="1">
    <location>
        <begin position="21"/>
        <end position="408"/>
    </location>
</feature>